<dbReference type="InterPro" id="IPR002557">
    <property type="entry name" value="Chitin-bd_dom"/>
</dbReference>
<dbReference type="Pfam" id="PF01607">
    <property type="entry name" value="CBM_14"/>
    <property type="match status" value="1"/>
</dbReference>
<name>A0A6J1QE12_9HYME</name>
<proteinExistence type="predicted"/>
<dbReference type="AlphaFoldDB" id="A0A6J1QE12"/>
<dbReference type="Gene3D" id="2.170.140.10">
    <property type="entry name" value="Chitin binding domain"/>
    <property type="match status" value="1"/>
</dbReference>
<accession>A0A6J1QE12</accession>
<dbReference type="SUPFAM" id="SSF57625">
    <property type="entry name" value="Invertebrate chitin-binding proteins"/>
    <property type="match status" value="1"/>
</dbReference>
<evidence type="ECO:0000259" key="1">
    <source>
        <dbReference type="PROSITE" id="PS50940"/>
    </source>
</evidence>
<evidence type="ECO:0000313" key="3">
    <source>
        <dbReference type="RefSeq" id="XP_024878955.1"/>
    </source>
</evidence>
<organism evidence="2 3">
    <name type="scientific">Temnothorax curvispinosus</name>
    <dbReference type="NCBI Taxonomy" id="300111"/>
    <lineage>
        <taxon>Eukaryota</taxon>
        <taxon>Metazoa</taxon>
        <taxon>Ecdysozoa</taxon>
        <taxon>Arthropoda</taxon>
        <taxon>Hexapoda</taxon>
        <taxon>Insecta</taxon>
        <taxon>Pterygota</taxon>
        <taxon>Neoptera</taxon>
        <taxon>Endopterygota</taxon>
        <taxon>Hymenoptera</taxon>
        <taxon>Apocrita</taxon>
        <taxon>Aculeata</taxon>
        <taxon>Formicoidea</taxon>
        <taxon>Formicidae</taxon>
        <taxon>Myrmicinae</taxon>
        <taxon>Temnothorax</taxon>
    </lineage>
</organism>
<evidence type="ECO:0000313" key="2">
    <source>
        <dbReference type="Proteomes" id="UP000504618"/>
    </source>
</evidence>
<dbReference type="SMART" id="SM00494">
    <property type="entry name" value="ChtBD2"/>
    <property type="match status" value="1"/>
</dbReference>
<gene>
    <name evidence="3" type="primary">LOC112459178</name>
</gene>
<dbReference type="GO" id="GO:0008061">
    <property type="term" value="F:chitin binding"/>
    <property type="evidence" value="ECO:0007669"/>
    <property type="project" value="InterPro"/>
</dbReference>
<feature type="domain" description="Chitin-binding type-2" evidence="1">
    <location>
        <begin position="119"/>
        <end position="175"/>
    </location>
</feature>
<dbReference type="GO" id="GO:0005576">
    <property type="term" value="C:extracellular region"/>
    <property type="evidence" value="ECO:0007669"/>
    <property type="project" value="InterPro"/>
</dbReference>
<dbReference type="GeneID" id="112459178"/>
<dbReference type="RefSeq" id="XP_024878955.1">
    <property type="nucleotide sequence ID" value="XM_025023187.1"/>
</dbReference>
<sequence length="181" mass="20298">MAIYCRTNVYVLNSTNANMVAKLCVTVRSVSVSILQRRLAKWETAIQLRHLRHPCARKANFYLMSANAINTTSARTVGRLCVNATRDGTSTIQRGDAFRGTATILNQDAGCDKNVKPKPGDCPSSSPSKWAHECDCRLYYQCESGKKKLYDCSWGNYFNIANLKCDVASKVNCKNNWDDWV</sequence>
<protein>
    <submittedName>
        <fullName evidence="3">Uncharacterized protein LOC112459178</fullName>
    </submittedName>
</protein>
<keyword evidence="2" id="KW-1185">Reference proteome</keyword>
<dbReference type="OrthoDB" id="6020543at2759"/>
<dbReference type="PROSITE" id="PS50940">
    <property type="entry name" value="CHIT_BIND_II"/>
    <property type="match status" value="1"/>
</dbReference>
<dbReference type="Proteomes" id="UP000504618">
    <property type="component" value="Unplaced"/>
</dbReference>
<reference evidence="3" key="1">
    <citation type="submission" date="2025-08" db="UniProtKB">
        <authorList>
            <consortium name="RefSeq"/>
        </authorList>
    </citation>
    <scope>IDENTIFICATION</scope>
    <source>
        <tissue evidence="3">Whole body</tissue>
    </source>
</reference>
<dbReference type="InterPro" id="IPR036508">
    <property type="entry name" value="Chitin-bd_dom_sf"/>
</dbReference>